<organism evidence="1 2">
    <name type="scientific">Cichorium intybus</name>
    <name type="common">Chicory</name>
    <dbReference type="NCBI Taxonomy" id="13427"/>
    <lineage>
        <taxon>Eukaryota</taxon>
        <taxon>Viridiplantae</taxon>
        <taxon>Streptophyta</taxon>
        <taxon>Embryophyta</taxon>
        <taxon>Tracheophyta</taxon>
        <taxon>Spermatophyta</taxon>
        <taxon>Magnoliopsida</taxon>
        <taxon>eudicotyledons</taxon>
        <taxon>Gunneridae</taxon>
        <taxon>Pentapetalae</taxon>
        <taxon>asterids</taxon>
        <taxon>campanulids</taxon>
        <taxon>Asterales</taxon>
        <taxon>Asteraceae</taxon>
        <taxon>Cichorioideae</taxon>
        <taxon>Cichorieae</taxon>
        <taxon>Cichoriinae</taxon>
        <taxon>Cichorium</taxon>
    </lineage>
</organism>
<protein>
    <submittedName>
        <fullName evidence="1">Uncharacterized protein</fullName>
    </submittedName>
</protein>
<reference evidence="1 2" key="2">
    <citation type="journal article" date="2022" name="Mol. Ecol. Resour.">
        <title>The genomes of chicory, endive, great burdock and yacon provide insights into Asteraceae paleo-polyploidization history and plant inulin production.</title>
        <authorList>
            <person name="Fan W."/>
            <person name="Wang S."/>
            <person name="Wang H."/>
            <person name="Wang A."/>
            <person name="Jiang F."/>
            <person name="Liu H."/>
            <person name="Zhao H."/>
            <person name="Xu D."/>
            <person name="Zhang Y."/>
        </authorList>
    </citation>
    <scope>NUCLEOTIDE SEQUENCE [LARGE SCALE GENOMIC DNA]</scope>
    <source>
        <strain evidence="2">cv. Punajuju</strain>
        <tissue evidence="1">Leaves</tissue>
    </source>
</reference>
<dbReference type="EMBL" id="CM042013">
    <property type="protein sequence ID" value="KAI3739767.1"/>
    <property type="molecule type" value="Genomic_DNA"/>
</dbReference>
<sequence>MHPGSEILFDCSFVGDDFFYEEEEVRFRPLSQRKFDIHGGAHEVTAHSSYQGGLPEPGSPVLSFVVSTTGPELPEDMVTPPA</sequence>
<reference evidence="2" key="1">
    <citation type="journal article" date="2022" name="Mol. Ecol. Resour.">
        <title>The genomes of chicory, endive, great burdock and yacon provide insights into Asteraceae palaeo-polyploidization history and plant inulin production.</title>
        <authorList>
            <person name="Fan W."/>
            <person name="Wang S."/>
            <person name="Wang H."/>
            <person name="Wang A."/>
            <person name="Jiang F."/>
            <person name="Liu H."/>
            <person name="Zhao H."/>
            <person name="Xu D."/>
            <person name="Zhang Y."/>
        </authorList>
    </citation>
    <scope>NUCLEOTIDE SEQUENCE [LARGE SCALE GENOMIC DNA]</scope>
    <source>
        <strain evidence="2">cv. Punajuju</strain>
    </source>
</reference>
<gene>
    <name evidence="1" type="ORF">L2E82_30178</name>
</gene>
<dbReference type="Proteomes" id="UP001055811">
    <property type="component" value="Linkage Group LG05"/>
</dbReference>
<comment type="caution">
    <text evidence="1">The sequence shown here is derived from an EMBL/GenBank/DDBJ whole genome shotgun (WGS) entry which is preliminary data.</text>
</comment>
<name>A0ACB9D0B2_CICIN</name>
<keyword evidence="2" id="KW-1185">Reference proteome</keyword>
<accession>A0ACB9D0B2</accession>
<proteinExistence type="predicted"/>
<evidence type="ECO:0000313" key="2">
    <source>
        <dbReference type="Proteomes" id="UP001055811"/>
    </source>
</evidence>
<evidence type="ECO:0000313" key="1">
    <source>
        <dbReference type="EMBL" id="KAI3739767.1"/>
    </source>
</evidence>